<dbReference type="InterPro" id="IPR005225">
    <property type="entry name" value="Small_GTP-bd"/>
</dbReference>
<dbReference type="SUPFAM" id="SSF50447">
    <property type="entry name" value="Translation proteins"/>
    <property type="match status" value="1"/>
</dbReference>
<dbReference type="InterPro" id="IPR027417">
    <property type="entry name" value="P-loop_NTPase"/>
</dbReference>
<dbReference type="AlphaFoldDB" id="A0A0B7H722"/>
<evidence type="ECO:0000259" key="7">
    <source>
        <dbReference type="PROSITE" id="PS51722"/>
    </source>
</evidence>
<dbReference type="PANTHER" id="PTHR43261">
    <property type="entry name" value="TRANSLATION ELONGATION FACTOR G-RELATED"/>
    <property type="match status" value="1"/>
</dbReference>
<dbReference type="InterPro" id="IPR014721">
    <property type="entry name" value="Ribsml_uS5_D2-typ_fold_subgr"/>
</dbReference>
<dbReference type="InterPro" id="IPR035647">
    <property type="entry name" value="EFG_III/V"/>
</dbReference>
<dbReference type="InterPro" id="IPR005517">
    <property type="entry name" value="Transl_elong_EFG/EF2_IV"/>
</dbReference>
<dbReference type="NCBIfam" id="TIGR00231">
    <property type="entry name" value="small_GTP"/>
    <property type="match status" value="1"/>
</dbReference>
<gene>
    <name evidence="8" type="ORF">CCAN12_610021</name>
</gene>
<evidence type="ECO:0000313" key="9">
    <source>
        <dbReference type="Proteomes" id="UP000044026"/>
    </source>
</evidence>
<dbReference type="EMBL" id="CDOE01000058">
    <property type="protein sequence ID" value="CEN35421.1"/>
    <property type="molecule type" value="Genomic_DNA"/>
</dbReference>
<reference evidence="8 9" key="1">
    <citation type="submission" date="2015-01" db="EMBL/GenBank/DDBJ databases">
        <authorList>
            <person name="Xiang T."/>
            <person name="Song Y."/>
            <person name="Huang L."/>
            <person name="Wang B."/>
            <person name="Wu P."/>
        </authorList>
    </citation>
    <scope>NUCLEOTIDE SEQUENCE [LARGE SCALE GENOMIC DNA]</scope>
    <source>
        <strain evidence="8 9">Cc12</strain>
    </source>
</reference>
<dbReference type="Pfam" id="PF22042">
    <property type="entry name" value="EF-G_D2"/>
    <property type="match status" value="1"/>
</dbReference>
<dbReference type="GO" id="GO:0032790">
    <property type="term" value="P:ribosome disassembly"/>
    <property type="evidence" value="ECO:0007669"/>
    <property type="project" value="TreeGrafter"/>
</dbReference>
<dbReference type="Pfam" id="PF00009">
    <property type="entry name" value="GTP_EFTU"/>
    <property type="match status" value="1"/>
</dbReference>
<dbReference type="PANTHER" id="PTHR43261:SF6">
    <property type="entry name" value="ELONGATION FACTOR G-LIKE PROTEIN"/>
    <property type="match status" value="1"/>
</dbReference>
<dbReference type="SUPFAM" id="SSF54980">
    <property type="entry name" value="EF-G C-terminal domain-like"/>
    <property type="match status" value="2"/>
</dbReference>
<dbReference type="CDD" id="cd16262">
    <property type="entry name" value="EFG_III"/>
    <property type="match status" value="1"/>
</dbReference>
<keyword evidence="5" id="KW-0342">GTP-binding</keyword>
<dbReference type="InterPro" id="IPR047872">
    <property type="entry name" value="EFG_IV"/>
</dbReference>
<dbReference type="InterPro" id="IPR053905">
    <property type="entry name" value="EF-G-like_DII"/>
</dbReference>
<keyword evidence="4 8" id="KW-0648">Protein biosynthesis</keyword>
<accession>A0A0B7H722</accession>
<comment type="function">
    <text evidence="6">Catalyzes the GTP-dependent ribosomal translocation step during translation elongation. During this step, the ribosome changes from the pre-translocational (PRE) to the post-translocational (POST) state as the newly formed A-site-bound peptidyl-tRNA and P-site-bound deacylated tRNA move to the P and E sites, respectively. Catalyzes the coordinated movement of the two tRNA molecules, the mRNA and conformational changes in the ribosome.</text>
</comment>
<dbReference type="SUPFAM" id="SSF52540">
    <property type="entry name" value="P-loop containing nucleoside triphosphate hydrolases"/>
    <property type="match status" value="1"/>
</dbReference>
<evidence type="ECO:0000256" key="2">
    <source>
        <dbReference type="ARBA" id="ARBA00017872"/>
    </source>
</evidence>
<keyword evidence="3" id="KW-0547">Nucleotide-binding</keyword>
<protein>
    <recommendedName>
        <fullName evidence="2">Elongation factor G</fullName>
    </recommendedName>
    <alternativeName>
        <fullName evidence="1">Tetracycline resistance protein TetQ</fullName>
    </alternativeName>
</protein>
<evidence type="ECO:0000313" key="8">
    <source>
        <dbReference type="EMBL" id="CEN35421.1"/>
    </source>
</evidence>
<dbReference type="InterPro" id="IPR000640">
    <property type="entry name" value="EFG_V-like"/>
</dbReference>
<dbReference type="SMART" id="SM00889">
    <property type="entry name" value="EFG_IV"/>
    <property type="match status" value="1"/>
</dbReference>
<keyword evidence="4 8" id="KW-0251">Elongation factor</keyword>
<dbReference type="InterPro" id="IPR035649">
    <property type="entry name" value="EFG_V"/>
</dbReference>
<dbReference type="SMART" id="SM00838">
    <property type="entry name" value="EFG_C"/>
    <property type="match status" value="1"/>
</dbReference>
<dbReference type="CDD" id="cd01434">
    <property type="entry name" value="EFG_mtEFG1_IV"/>
    <property type="match status" value="1"/>
</dbReference>
<dbReference type="InterPro" id="IPR041095">
    <property type="entry name" value="EFG_II"/>
</dbReference>
<dbReference type="GO" id="GO:0005525">
    <property type="term" value="F:GTP binding"/>
    <property type="evidence" value="ECO:0007669"/>
    <property type="project" value="UniProtKB-KW"/>
</dbReference>
<evidence type="ECO:0000256" key="1">
    <source>
        <dbReference type="ARBA" id="ARBA00013902"/>
    </source>
</evidence>
<evidence type="ECO:0000256" key="6">
    <source>
        <dbReference type="ARBA" id="ARBA00024731"/>
    </source>
</evidence>
<dbReference type="Gene3D" id="2.40.30.10">
    <property type="entry name" value="Translation factors"/>
    <property type="match status" value="1"/>
</dbReference>
<name>A0A0B7H722_9FLAO</name>
<dbReference type="InterPro" id="IPR009000">
    <property type="entry name" value="Transl_B-barrel_sf"/>
</dbReference>
<dbReference type="InterPro" id="IPR009022">
    <property type="entry name" value="EFG_III"/>
</dbReference>
<evidence type="ECO:0000256" key="3">
    <source>
        <dbReference type="ARBA" id="ARBA00022741"/>
    </source>
</evidence>
<dbReference type="Pfam" id="PF14492">
    <property type="entry name" value="EFG_III"/>
    <property type="match status" value="1"/>
</dbReference>
<dbReference type="NCBIfam" id="NF009381">
    <property type="entry name" value="PRK12740.1-5"/>
    <property type="match status" value="1"/>
</dbReference>
<dbReference type="InterPro" id="IPR020568">
    <property type="entry name" value="Ribosomal_Su5_D2-typ_SF"/>
</dbReference>
<dbReference type="SUPFAM" id="SSF54211">
    <property type="entry name" value="Ribosomal protein S5 domain 2-like"/>
    <property type="match status" value="1"/>
</dbReference>
<evidence type="ECO:0000256" key="4">
    <source>
        <dbReference type="ARBA" id="ARBA00022768"/>
    </source>
</evidence>
<dbReference type="GO" id="GO:0003746">
    <property type="term" value="F:translation elongation factor activity"/>
    <property type="evidence" value="ECO:0007669"/>
    <property type="project" value="UniProtKB-KW"/>
</dbReference>
<organism evidence="8 9">
    <name type="scientific">Capnocytophaga canimorsus</name>
    <dbReference type="NCBI Taxonomy" id="28188"/>
    <lineage>
        <taxon>Bacteria</taxon>
        <taxon>Pseudomonadati</taxon>
        <taxon>Bacteroidota</taxon>
        <taxon>Flavobacteriia</taxon>
        <taxon>Flavobacteriales</taxon>
        <taxon>Flavobacteriaceae</taxon>
        <taxon>Capnocytophaga</taxon>
    </lineage>
</organism>
<feature type="domain" description="Tr-type G" evidence="7">
    <location>
        <begin position="6"/>
        <end position="205"/>
    </location>
</feature>
<dbReference type="CDD" id="cd03713">
    <property type="entry name" value="EFG_mtEFG_C"/>
    <property type="match status" value="1"/>
</dbReference>
<dbReference type="Proteomes" id="UP000044026">
    <property type="component" value="Unassembled WGS sequence"/>
</dbReference>
<dbReference type="Gene3D" id="3.30.230.10">
    <property type="match status" value="1"/>
</dbReference>
<dbReference type="Pfam" id="PF03764">
    <property type="entry name" value="EFG_IV"/>
    <property type="match status" value="2"/>
</dbReference>
<dbReference type="FunFam" id="3.30.70.240:FF:000001">
    <property type="entry name" value="Elongation factor G"/>
    <property type="match status" value="1"/>
</dbReference>
<dbReference type="GO" id="GO:0003924">
    <property type="term" value="F:GTPase activity"/>
    <property type="evidence" value="ECO:0007669"/>
    <property type="project" value="InterPro"/>
</dbReference>
<proteinExistence type="predicted"/>
<dbReference type="Pfam" id="PF00679">
    <property type="entry name" value="EFG_C"/>
    <property type="match status" value="1"/>
</dbReference>
<dbReference type="PROSITE" id="PS51722">
    <property type="entry name" value="G_TR_2"/>
    <property type="match status" value="1"/>
</dbReference>
<dbReference type="Gene3D" id="3.30.70.240">
    <property type="match status" value="1"/>
</dbReference>
<dbReference type="CDD" id="cd04170">
    <property type="entry name" value="EF-G_bact"/>
    <property type="match status" value="1"/>
</dbReference>
<dbReference type="InterPro" id="IPR000795">
    <property type="entry name" value="T_Tr_GTP-bd_dom"/>
</dbReference>
<dbReference type="Gene3D" id="3.30.70.870">
    <property type="entry name" value="Elongation Factor G (Translational Gtpase), domain 3"/>
    <property type="match status" value="1"/>
</dbReference>
<sequence>MDYNTNNIRNAVLLGHAGSGKTSLVETMLFESGATTRIGSIEEGNTISDFHEMEREKKHSIFSSLMHVLWGNVKINFIDTPGFDDFIGEAISGLKVADTAVVVINAKEGIEVQNELHKDYIEEFKTPTLFVINQMDHEKADFEKSLQEIKNTFGNKVVEIQFPYQLENGFNHIVDALRMVMYTFDSNGGKPKKEAIPEEVLERAKQIHNQLVEIAAEEEEGLMERYFEQGTLSEEELYQRGFNWLWGNKISSLFFVLRQRKIKELDVLWGFIRDICPSPLQQPDKELQNGKTLAPNASLPTSIFIYKTLNESQIGELSYFKVYSGKLKSGETLKNQMNGEDERINKIFIVNGKNRESVEQLVAGDLGVTIKLKNSHTNNTLNAEGHEDVQIRKIKFPQMKIRMAVVPPSKSDFEKLTNALHIIQEEDPTFTLQYSPELKQTIIHGQGQMHFDVVKQRIKSLYNIDMELIRPKIPYRETISKTAEAQYRHKKQSGGAGQFAEVHLRVEPYDENSPLPTDLNIRKEELIELPWGGYLHFLWCIVGGSIDTRFIGAIKKGIMAKMEEGPLTGSYCQNVRVSVFDGKMHPVDSNDIAFQLAASAGFSEAFKNASPKIMEPFYELEVLCDAVAMGDVMTDLQSRRAVITGIDNIRQYQQIKALVPIAEMYGYSTSLRSITQGKSKFSRYLWGYQVMNHEVQEKLLRGIKIKKSALKADFFSNYKFVSPHLFFFFFLKKNVFIKKKKAKATKV</sequence>
<evidence type="ECO:0000256" key="5">
    <source>
        <dbReference type="ARBA" id="ARBA00023134"/>
    </source>
</evidence>
<dbReference type="Gene3D" id="3.40.50.300">
    <property type="entry name" value="P-loop containing nucleotide triphosphate hydrolases"/>
    <property type="match status" value="1"/>
</dbReference>
<dbReference type="PRINTS" id="PR00315">
    <property type="entry name" value="ELONGATNFCT"/>
</dbReference>